<evidence type="ECO:0000256" key="2">
    <source>
        <dbReference type="ARBA" id="ARBA00006347"/>
    </source>
</evidence>
<evidence type="ECO:0000256" key="8">
    <source>
        <dbReference type="ARBA" id="ARBA00023284"/>
    </source>
</evidence>
<dbReference type="PROSITE" id="PS00194">
    <property type="entry name" value="THIOREDOXIN_1"/>
    <property type="match status" value="1"/>
</dbReference>
<sequence length="409" mass="45609">MASLRSVWLCSVILVLLWAAVHASNVLDLTKTEDYDNVVGKSTGVLVEFFAPWCGHCQRLAPEYEKLADAYAGKKDKVIIAKVDGDKNRDLANRINLQGFPTIKYFPPYSEVGIDYENERTAEAIAAFLTEKTHVQGNMEPPAEPQVVELTAETFDEVVMDPSLDVLVEFYAPWCGFCKRLAPVYEQVAQVFERDKECVIARIDVNDPANESIKKRFQVTSYPTLNFFPAGSNDKWPRPYLKERTLDDFVTFMNEKCGTFRNIDGTLSALAGRLPALDGLASRFYSAGEAARQMLIDETNKYVEDMRSTVVAPTKLAAAQYYTRVMDRVSRDGPDYVQRESKRLAKLLRKHADGVSTLAAEKVDEITRKSNVLAAFVNAKIGQAAERASSSLRMSPTASSAESTAHDEL</sequence>
<keyword evidence="8" id="KW-0676">Redox-active center</keyword>
<keyword evidence="6" id="KW-1015">Disulfide bond</keyword>
<dbReference type="NCBIfam" id="TIGR01126">
    <property type="entry name" value="pdi_dom"/>
    <property type="match status" value="1"/>
</dbReference>
<reference evidence="13" key="1">
    <citation type="submission" date="2023-03" db="EMBL/GenBank/DDBJ databases">
        <title>Mating type loci evolution in Malassezia.</title>
        <authorList>
            <person name="Coelho M.A."/>
        </authorList>
    </citation>
    <scope>NUCLEOTIDE SEQUENCE</scope>
    <source>
        <strain evidence="13">CBS 9557</strain>
    </source>
</reference>
<dbReference type="SUPFAM" id="SSF52833">
    <property type="entry name" value="Thioredoxin-like"/>
    <property type="match status" value="2"/>
</dbReference>
<keyword evidence="7 13" id="KW-0413">Isomerase</keyword>
<dbReference type="Gene3D" id="3.40.30.10">
    <property type="entry name" value="Glutaredoxin"/>
    <property type="match status" value="2"/>
</dbReference>
<dbReference type="EMBL" id="CP119896">
    <property type="protein sequence ID" value="WFD27832.1"/>
    <property type="molecule type" value="Genomic_DNA"/>
</dbReference>
<name>A0AAF0J3A9_9BASI</name>
<evidence type="ECO:0000256" key="4">
    <source>
        <dbReference type="ARBA" id="ARBA00022729"/>
    </source>
</evidence>
<dbReference type="CDD" id="cd02998">
    <property type="entry name" value="PDI_a_ERp38"/>
    <property type="match status" value="1"/>
</dbReference>
<dbReference type="EC" id="5.3.4.1" evidence="3"/>
<feature type="region of interest" description="Disordered" evidence="10">
    <location>
        <begin position="385"/>
        <end position="409"/>
    </location>
</feature>
<proteinExistence type="inferred from homology"/>
<dbReference type="GO" id="GO:0006457">
    <property type="term" value="P:protein folding"/>
    <property type="evidence" value="ECO:0007669"/>
    <property type="project" value="TreeGrafter"/>
</dbReference>
<evidence type="ECO:0000256" key="10">
    <source>
        <dbReference type="SAM" id="MobiDB-lite"/>
    </source>
</evidence>
<dbReference type="PANTHER" id="PTHR45672">
    <property type="entry name" value="PROTEIN DISULFIDE-ISOMERASE C17H9.14C-RELATED"/>
    <property type="match status" value="1"/>
</dbReference>
<dbReference type="InterPro" id="IPR005788">
    <property type="entry name" value="PDI_thioredoxin-like_dom"/>
</dbReference>
<evidence type="ECO:0000256" key="1">
    <source>
        <dbReference type="ARBA" id="ARBA00001182"/>
    </source>
</evidence>
<dbReference type="InterPro" id="IPR011679">
    <property type="entry name" value="ERp29_C"/>
</dbReference>
<feature type="signal peptide" evidence="11">
    <location>
        <begin position="1"/>
        <end position="23"/>
    </location>
</feature>
<keyword evidence="5" id="KW-0677">Repeat</keyword>
<feature type="domain" description="Thioredoxin" evidence="12">
    <location>
        <begin position="15"/>
        <end position="134"/>
    </location>
</feature>
<dbReference type="AlphaFoldDB" id="A0AAF0J3A9"/>
<evidence type="ECO:0000256" key="7">
    <source>
        <dbReference type="ARBA" id="ARBA00023235"/>
    </source>
</evidence>
<evidence type="ECO:0000256" key="6">
    <source>
        <dbReference type="ARBA" id="ARBA00023157"/>
    </source>
</evidence>
<dbReference type="Pfam" id="PF00085">
    <property type="entry name" value="Thioredoxin"/>
    <property type="match status" value="2"/>
</dbReference>
<dbReference type="SUPFAM" id="SSF47933">
    <property type="entry name" value="ERP29 C domain-like"/>
    <property type="match status" value="1"/>
</dbReference>
<dbReference type="Pfam" id="PF07749">
    <property type="entry name" value="ERp29"/>
    <property type="match status" value="1"/>
</dbReference>
<organism evidence="13 14">
    <name type="scientific">Malassezia nana</name>
    <dbReference type="NCBI Taxonomy" id="180528"/>
    <lineage>
        <taxon>Eukaryota</taxon>
        <taxon>Fungi</taxon>
        <taxon>Dikarya</taxon>
        <taxon>Basidiomycota</taxon>
        <taxon>Ustilaginomycotina</taxon>
        <taxon>Malasseziomycetes</taxon>
        <taxon>Malasseziales</taxon>
        <taxon>Malasseziaceae</taxon>
        <taxon>Malassezia</taxon>
    </lineage>
</organism>
<dbReference type="PANTHER" id="PTHR45672:SF11">
    <property type="entry name" value="PROTEIN DISULFIDE-ISOMERASE C17H9.14C"/>
    <property type="match status" value="1"/>
</dbReference>
<comment type="catalytic activity">
    <reaction evidence="1">
        <text>Catalyzes the rearrangement of -S-S- bonds in proteins.</text>
        <dbReference type="EC" id="5.3.4.1"/>
    </reaction>
</comment>
<protein>
    <recommendedName>
        <fullName evidence="3">protein disulfide-isomerase</fullName>
        <ecNumber evidence="3">5.3.4.1</ecNumber>
    </recommendedName>
</protein>
<feature type="domain" description="Thioredoxin" evidence="12">
    <location>
        <begin position="141"/>
        <end position="258"/>
    </location>
</feature>
<feature type="compositionally biased region" description="Polar residues" evidence="10">
    <location>
        <begin position="388"/>
        <end position="403"/>
    </location>
</feature>
<feature type="chain" id="PRO_5042100177" description="protein disulfide-isomerase" evidence="11">
    <location>
        <begin position="24"/>
        <end position="409"/>
    </location>
</feature>
<dbReference type="InterPro" id="IPR017937">
    <property type="entry name" value="Thioredoxin_CS"/>
</dbReference>
<dbReference type="PRINTS" id="PR00421">
    <property type="entry name" value="THIOREDOXIN"/>
</dbReference>
<evidence type="ECO:0000313" key="14">
    <source>
        <dbReference type="Proteomes" id="UP001213623"/>
    </source>
</evidence>
<dbReference type="InterPro" id="IPR013766">
    <property type="entry name" value="Thioredoxin_domain"/>
</dbReference>
<comment type="similarity">
    <text evidence="2 9">Belongs to the protein disulfide isomerase family.</text>
</comment>
<dbReference type="GO" id="GO:0005783">
    <property type="term" value="C:endoplasmic reticulum"/>
    <property type="evidence" value="ECO:0007669"/>
    <property type="project" value="InterPro"/>
</dbReference>
<gene>
    <name evidence="13" type="ORF">MNAN1_002838</name>
</gene>
<evidence type="ECO:0000313" key="13">
    <source>
        <dbReference type="EMBL" id="WFD27832.1"/>
    </source>
</evidence>
<evidence type="ECO:0000256" key="3">
    <source>
        <dbReference type="ARBA" id="ARBA00012723"/>
    </source>
</evidence>
<keyword evidence="14" id="KW-1185">Reference proteome</keyword>
<evidence type="ECO:0000259" key="12">
    <source>
        <dbReference type="PROSITE" id="PS51352"/>
    </source>
</evidence>
<dbReference type="Proteomes" id="UP001213623">
    <property type="component" value="Chromosome 5"/>
</dbReference>
<dbReference type="InterPro" id="IPR036249">
    <property type="entry name" value="Thioredoxin-like_sf"/>
</dbReference>
<evidence type="ECO:0000256" key="11">
    <source>
        <dbReference type="SAM" id="SignalP"/>
    </source>
</evidence>
<evidence type="ECO:0000256" key="5">
    <source>
        <dbReference type="ARBA" id="ARBA00022737"/>
    </source>
</evidence>
<dbReference type="InterPro" id="IPR036356">
    <property type="entry name" value="ERp29_C_sf"/>
</dbReference>
<accession>A0AAF0J3A9</accession>
<evidence type="ECO:0000256" key="9">
    <source>
        <dbReference type="RuleBase" id="RU004208"/>
    </source>
</evidence>
<dbReference type="GO" id="GO:0003756">
    <property type="term" value="F:protein disulfide isomerase activity"/>
    <property type="evidence" value="ECO:0007669"/>
    <property type="project" value="UniProtKB-EC"/>
</dbReference>
<dbReference type="PROSITE" id="PS51352">
    <property type="entry name" value="THIOREDOXIN_2"/>
    <property type="match status" value="2"/>
</dbReference>
<dbReference type="CDD" id="cd00238">
    <property type="entry name" value="ERp29c"/>
    <property type="match status" value="1"/>
</dbReference>
<dbReference type="Gene3D" id="1.20.1150.12">
    <property type="entry name" value="Endoplasmic reticulum resident protein 29, C-terminal domain"/>
    <property type="match status" value="1"/>
</dbReference>
<dbReference type="InterPro" id="IPR051063">
    <property type="entry name" value="PDI"/>
</dbReference>
<keyword evidence="4 11" id="KW-0732">Signal</keyword>